<name>A0A9D4FH05_DREPO</name>
<reference evidence="1" key="2">
    <citation type="submission" date="2020-11" db="EMBL/GenBank/DDBJ databases">
        <authorList>
            <person name="McCartney M.A."/>
            <person name="Auch B."/>
            <person name="Kono T."/>
            <person name="Mallez S."/>
            <person name="Becker A."/>
            <person name="Gohl D.M."/>
            <person name="Silverstein K.A.T."/>
            <person name="Koren S."/>
            <person name="Bechman K.B."/>
            <person name="Herman A."/>
            <person name="Abrahante J.E."/>
            <person name="Garbe J."/>
        </authorList>
    </citation>
    <scope>NUCLEOTIDE SEQUENCE</scope>
    <source>
        <strain evidence="1">Duluth1</strain>
        <tissue evidence="1">Whole animal</tissue>
    </source>
</reference>
<gene>
    <name evidence="1" type="ORF">DPMN_151707</name>
</gene>
<dbReference type="AlphaFoldDB" id="A0A9D4FH05"/>
<keyword evidence="2" id="KW-1185">Reference proteome</keyword>
<comment type="caution">
    <text evidence="1">The sequence shown here is derived from an EMBL/GenBank/DDBJ whole genome shotgun (WGS) entry which is preliminary data.</text>
</comment>
<dbReference type="Proteomes" id="UP000828390">
    <property type="component" value="Unassembled WGS sequence"/>
</dbReference>
<evidence type="ECO:0000313" key="1">
    <source>
        <dbReference type="EMBL" id="KAH3798117.1"/>
    </source>
</evidence>
<dbReference type="EMBL" id="JAIWYP010000007">
    <property type="protein sequence ID" value="KAH3798117.1"/>
    <property type="molecule type" value="Genomic_DNA"/>
</dbReference>
<organism evidence="1 2">
    <name type="scientific">Dreissena polymorpha</name>
    <name type="common">Zebra mussel</name>
    <name type="synonym">Mytilus polymorpha</name>
    <dbReference type="NCBI Taxonomy" id="45954"/>
    <lineage>
        <taxon>Eukaryota</taxon>
        <taxon>Metazoa</taxon>
        <taxon>Spiralia</taxon>
        <taxon>Lophotrochozoa</taxon>
        <taxon>Mollusca</taxon>
        <taxon>Bivalvia</taxon>
        <taxon>Autobranchia</taxon>
        <taxon>Heteroconchia</taxon>
        <taxon>Euheterodonta</taxon>
        <taxon>Imparidentia</taxon>
        <taxon>Neoheterodontei</taxon>
        <taxon>Myida</taxon>
        <taxon>Dreissenoidea</taxon>
        <taxon>Dreissenidae</taxon>
        <taxon>Dreissena</taxon>
    </lineage>
</organism>
<reference evidence="1" key="1">
    <citation type="journal article" date="2019" name="bioRxiv">
        <title>The Genome of the Zebra Mussel, Dreissena polymorpha: A Resource for Invasive Species Research.</title>
        <authorList>
            <person name="McCartney M.A."/>
            <person name="Auch B."/>
            <person name="Kono T."/>
            <person name="Mallez S."/>
            <person name="Zhang Y."/>
            <person name="Obille A."/>
            <person name="Becker A."/>
            <person name="Abrahante J.E."/>
            <person name="Garbe J."/>
            <person name="Badalamenti J.P."/>
            <person name="Herman A."/>
            <person name="Mangelson H."/>
            <person name="Liachko I."/>
            <person name="Sullivan S."/>
            <person name="Sone E.D."/>
            <person name="Koren S."/>
            <person name="Silverstein K.A.T."/>
            <person name="Beckman K.B."/>
            <person name="Gohl D.M."/>
        </authorList>
    </citation>
    <scope>NUCLEOTIDE SEQUENCE</scope>
    <source>
        <strain evidence="1">Duluth1</strain>
        <tissue evidence="1">Whole animal</tissue>
    </source>
</reference>
<accession>A0A9D4FH05</accession>
<protein>
    <submittedName>
        <fullName evidence="1">Uncharacterized protein</fullName>
    </submittedName>
</protein>
<evidence type="ECO:0000313" key="2">
    <source>
        <dbReference type="Proteomes" id="UP000828390"/>
    </source>
</evidence>
<sequence length="125" mass="13960">MCTGRRFQDNECRVVTPPKGQGFSAKGVLTIYKGIPFALLARWSTMRYLHDHFRCHQASTPTQDDCHSTVSLLRMLPLFSQGHSLEVLFAGPPIPSYTLPTLQTRCSRRSSDDEVSPISTYGTLA</sequence>
<proteinExistence type="predicted"/>